<dbReference type="GO" id="GO:0008660">
    <property type="term" value="F:1-aminocyclopropane-1-carboxylate deaminase activity"/>
    <property type="evidence" value="ECO:0007669"/>
    <property type="project" value="UniProtKB-EC"/>
</dbReference>
<sequence length="340" mass="35578">MVALNEVPRRSYTDGATPLEHLQRLSAELGGPQIWIKRDDQLGLTQGGNKTRKLEYLIADALNQGADALITVGGVQSNHCRLTLSAARVEGLDCHLIVEEDLGPEGTALGPAGSNPPEYTGNFLLFDLLGANSVTVLGHGADLLGEAEILADKLRAEGRKPYVIPVGGSNPIGALGYVDCAVEMLDQFAEAGVDSPTIVTPSGSAGMQAGLVVGLHSAGSNIPVIGINVSRTQADQEPKIVDLVDATARFLDLPPVPRDATTGLGDYFGTGYALPTPEMVEAVRLFARTEGILLDPVYTGKAAAGLIDLIRSGRFTSEDTVVFIHSGGVPGLFARTQAFA</sequence>
<dbReference type="EMBL" id="JTJZ01000014">
    <property type="protein sequence ID" value="KHS53711.1"/>
    <property type="molecule type" value="Genomic_DNA"/>
</dbReference>
<organism evidence="7 8">
    <name type="scientific">Brevibacterium linens</name>
    <dbReference type="NCBI Taxonomy" id="1703"/>
    <lineage>
        <taxon>Bacteria</taxon>
        <taxon>Bacillati</taxon>
        <taxon>Actinomycetota</taxon>
        <taxon>Actinomycetes</taxon>
        <taxon>Micrococcales</taxon>
        <taxon>Brevibacteriaceae</taxon>
        <taxon>Brevibacterium</taxon>
    </lineage>
</organism>
<evidence type="ECO:0000256" key="2">
    <source>
        <dbReference type="ARBA" id="ARBA00008639"/>
    </source>
</evidence>
<dbReference type="PIRSF" id="PIRSF006278">
    <property type="entry name" value="ACCD_DCysDesulf"/>
    <property type="match status" value="1"/>
</dbReference>
<evidence type="ECO:0000256" key="5">
    <source>
        <dbReference type="PIRSR" id="PIRSR006278-2"/>
    </source>
</evidence>
<feature type="domain" description="Tryptophan synthase beta chain-like PALP" evidence="6">
    <location>
        <begin position="13"/>
        <end position="327"/>
    </location>
</feature>
<dbReference type="EC" id="3.5.99.7" evidence="7"/>
<comment type="similarity">
    <text evidence="2">Belongs to the ACC deaminase/D-cysteine desulfhydrase family.</text>
</comment>
<dbReference type="GO" id="GO:0019148">
    <property type="term" value="F:D-cysteine desulfhydrase activity"/>
    <property type="evidence" value="ECO:0007669"/>
    <property type="project" value="TreeGrafter"/>
</dbReference>
<dbReference type="Proteomes" id="UP000031488">
    <property type="component" value="Unassembled WGS sequence"/>
</dbReference>
<dbReference type="PANTHER" id="PTHR43780">
    <property type="entry name" value="1-AMINOCYCLOPROPANE-1-CARBOXYLATE DEAMINASE-RELATED"/>
    <property type="match status" value="1"/>
</dbReference>
<gene>
    <name evidence="7" type="ORF">AE0388_0786</name>
</gene>
<evidence type="ECO:0000256" key="1">
    <source>
        <dbReference type="ARBA" id="ARBA00001933"/>
    </source>
</evidence>
<dbReference type="InterPro" id="IPR001926">
    <property type="entry name" value="TrpB-like_PALP"/>
</dbReference>
<name>A0A0B9A4T8_BRELN</name>
<dbReference type="InterPro" id="IPR027278">
    <property type="entry name" value="ACCD_DCysDesulf"/>
</dbReference>
<dbReference type="GO" id="GO:1901605">
    <property type="term" value="P:alpha-amino acid metabolic process"/>
    <property type="evidence" value="ECO:0007669"/>
    <property type="project" value="UniProtKB-ARBA"/>
</dbReference>
<dbReference type="OrthoDB" id="9801249at2"/>
<keyword evidence="7" id="KW-0378">Hydrolase</keyword>
<evidence type="ECO:0000256" key="4">
    <source>
        <dbReference type="PIRSR" id="PIRSR006278-1"/>
    </source>
</evidence>
<dbReference type="AlphaFoldDB" id="A0A0B9A4T8"/>
<dbReference type="InterPro" id="IPR005966">
    <property type="entry name" value="D-Cys_desShydrase"/>
</dbReference>
<dbReference type="PANTHER" id="PTHR43780:SF2">
    <property type="entry name" value="1-AMINOCYCLOPROPANE-1-CARBOXYLATE DEAMINASE-RELATED"/>
    <property type="match status" value="1"/>
</dbReference>
<proteinExistence type="inferred from homology"/>
<dbReference type="Gene3D" id="3.40.50.1100">
    <property type="match status" value="2"/>
</dbReference>
<accession>A0A0B9A4T8</accession>
<dbReference type="SUPFAM" id="SSF53686">
    <property type="entry name" value="Tryptophan synthase beta subunit-like PLP-dependent enzymes"/>
    <property type="match status" value="1"/>
</dbReference>
<feature type="active site" description="Nucleophile" evidence="4">
    <location>
        <position position="77"/>
    </location>
</feature>
<dbReference type="InterPro" id="IPR036052">
    <property type="entry name" value="TrpB-like_PALP_sf"/>
</dbReference>
<dbReference type="STRING" id="1703.BLSMQ_1385"/>
<feature type="modified residue" description="N6-(pyridoxal phosphate)lysine" evidence="5">
    <location>
        <position position="50"/>
    </location>
</feature>
<comment type="cofactor">
    <cofactor evidence="1">
        <name>pyridoxal 5'-phosphate</name>
        <dbReference type="ChEBI" id="CHEBI:597326"/>
    </cofactor>
</comment>
<dbReference type="PATRIC" id="fig|1703.6.peg.668"/>
<protein>
    <submittedName>
        <fullName evidence="7">Pyridoxal phosphate-dependent enzyme, D-cysteine desulfhydrase family</fullName>
        <ecNumber evidence="7">3.5.99.7</ecNumber>
    </submittedName>
</protein>
<evidence type="ECO:0000259" key="6">
    <source>
        <dbReference type="Pfam" id="PF00291"/>
    </source>
</evidence>
<dbReference type="Pfam" id="PF00291">
    <property type="entry name" value="PALP"/>
    <property type="match status" value="1"/>
</dbReference>
<evidence type="ECO:0000313" key="8">
    <source>
        <dbReference type="Proteomes" id="UP000031488"/>
    </source>
</evidence>
<evidence type="ECO:0000313" key="7">
    <source>
        <dbReference type="EMBL" id="KHS53711.1"/>
    </source>
</evidence>
<dbReference type="NCBIfam" id="TIGR01275">
    <property type="entry name" value="ACC_deam_rel"/>
    <property type="match status" value="1"/>
</dbReference>
<comment type="caution">
    <text evidence="7">The sequence shown here is derived from an EMBL/GenBank/DDBJ whole genome shotgun (WGS) entry which is preliminary data.</text>
</comment>
<dbReference type="RefSeq" id="WP_039207249.1">
    <property type="nucleotide sequence ID" value="NZ_CP186330.1"/>
</dbReference>
<keyword evidence="3 5" id="KW-0663">Pyridoxal phosphate</keyword>
<reference evidence="7 8" key="1">
    <citation type="submission" date="2014-11" db="EMBL/GenBank/DDBJ databases">
        <title>Draft Genome Sequence of Brevibacterium linens AE038-8.</title>
        <authorList>
            <person name="Maizel D."/>
            <person name="Utturkar S.M."/>
            <person name="Brown S.D."/>
            <person name="Ferrero M."/>
            <person name="Rosen B.P."/>
        </authorList>
    </citation>
    <scope>NUCLEOTIDE SEQUENCE [LARGE SCALE GENOMIC DNA]</scope>
    <source>
        <strain evidence="7 8">AE038-8</strain>
    </source>
</reference>
<keyword evidence="8" id="KW-1185">Reference proteome</keyword>
<evidence type="ECO:0000256" key="3">
    <source>
        <dbReference type="ARBA" id="ARBA00022898"/>
    </source>
</evidence>
<dbReference type="NCBIfam" id="NF003031">
    <property type="entry name" value="PRK03910.1-4"/>
    <property type="match status" value="1"/>
</dbReference>